<evidence type="ECO:0000256" key="2">
    <source>
        <dbReference type="ARBA" id="ARBA00022679"/>
    </source>
</evidence>
<comment type="caution">
    <text evidence="5">The sequence shown here is derived from an EMBL/GenBank/DDBJ whole genome shotgun (WGS) entry which is preliminary data.</text>
</comment>
<dbReference type="InterPro" id="IPR050600">
    <property type="entry name" value="SETD3_SETD6_MTase"/>
</dbReference>
<accession>A0A1V9ZF32</accession>
<dbReference type="PANTHER" id="PTHR13271">
    <property type="entry name" value="UNCHARACTERIZED PUTATIVE METHYLTRANSFERASE"/>
    <property type="match status" value="1"/>
</dbReference>
<name>A0A1V9ZF32_9STRA</name>
<keyword evidence="3" id="KW-0949">S-adenosyl-L-methionine</keyword>
<dbReference type="SUPFAM" id="SSF81822">
    <property type="entry name" value="RuBisCo LSMT C-terminal, substrate-binding domain"/>
    <property type="match status" value="1"/>
</dbReference>
<proteinExistence type="predicted"/>
<keyword evidence="1" id="KW-0489">Methyltransferase</keyword>
<dbReference type="CDD" id="cd10527">
    <property type="entry name" value="SET_LSMT"/>
    <property type="match status" value="1"/>
</dbReference>
<dbReference type="Proteomes" id="UP000243217">
    <property type="component" value="Unassembled WGS sequence"/>
</dbReference>
<dbReference type="InterPro" id="IPR015353">
    <property type="entry name" value="Rubisco_LSMT_subst-bd"/>
</dbReference>
<feature type="domain" description="Rubisco LSMT substrate-binding" evidence="4">
    <location>
        <begin position="302"/>
        <end position="425"/>
    </location>
</feature>
<dbReference type="PANTHER" id="PTHR13271:SF137">
    <property type="entry name" value="SET DOMAIN-CONTAINING PROTEIN"/>
    <property type="match status" value="1"/>
</dbReference>
<keyword evidence="2" id="KW-0808">Transferase</keyword>
<evidence type="ECO:0000313" key="5">
    <source>
        <dbReference type="EMBL" id="OQR96615.1"/>
    </source>
</evidence>
<dbReference type="EMBL" id="JNBS01001960">
    <property type="protein sequence ID" value="OQR96615.1"/>
    <property type="molecule type" value="Genomic_DNA"/>
</dbReference>
<dbReference type="GO" id="GO:0016279">
    <property type="term" value="F:protein-lysine N-methyltransferase activity"/>
    <property type="evidence" value="ECO:0007669"/>
    <property type="project" value="TreeGrafter"/>
</dbReference>
<dbReference type="Pfam" id="PF09273">
    <property type="entry name" value="Rubis-subs-bind"/>
    <property type="match status" value="1"/>
</dbReference>
<dbReference type="Gene3D" id="3.90.1410.10">
    <property type="entry name" value="set domain protein methyltransferase, domain 1"/>
    <property type="match status" value="1"/>
</dbReference>
<reference evidence="5 6" key="1">
    <citation type="journal article" date="2014" name="Genome Biol. Evol.">
        <title>The secreted proteins of Achlya hypogyna and Thraustotheca clavata identify the ancestral oomycete secretome and reveal gene acquisitions by horizontal gene transfer.</title>
        <authorList>
            <person name="Misner I."/>
            <person name="Blouin N."/>
            <person name="Leonard G."/>
            <person name="Richards T.A."/>
            <person name="Lane C.E."/>
        </authorList>
    </citation>
    <scope>NUCLEOTIDE SEQUENCE [LARGE SCALE GENOMIC DNA]</scope>
    <source>
        <strain evidence="5 6">ATCC 34112</strain>
    </source>
</reference>
<keyword evidence="6" id="KW-1185">Reference proteome</keyword>
<evidence type="ECO:0000313" key="6">
    <source>
        <dbReference type="Proteomes" id="UP000243217"/>
    </source>
</evidence>
<evidence type="ECO:0000259" key="4">
    <source>
        <dbReference type="Pfam" id="PF09273"/>
    </source>
</evidence>
<organism evidence="5 6">
    <name type="scientific">Thraustotheca clavata</name>
    <dbReference type="NCBI Taxonomy" id="74557"/>
    <lineage>
        <taxon>Eukaryota</taxon>
        <taxon>Sar</taxon>
        <taxon>Stramenopiles</taxon>
        <taxon>Oomycota</taxon>
        <taxon>Saprolegniomycetes</taxon>
        <taxon>Saprolegniales</taxon>
        <taxon>Achlyaceae</taxon>
        <taxon>Thraustotheca</taxon>
    </lineage>
</organism>
<dbReference type="OrthoDB" id="341421at2759"/>
<dbReference type="AlphaFoldDB" id="A0A1V9ZF32"/>
<protein>
    <recommendedName>
        <fullName evidence="4">Rubisco LSMT substrate-binding domain-containing protein</fullName>
    </recommendedName>
</protein>
<dbReference type="InterPro" id="IPR046341">
    <property type="entry name" value="SET_dom_sf"/>
</dbReference>
<evidence type="ECO:0000256" key="3">
    <source>
        <dbReference type="ARBA" id="ARBA00022691"/>
    </source>
</evidence>
<dbReference type="GO" id="GO:0032259">
    <property type="term" value="P:methylation"/>
    <property type="evidence" value="ECO:0007669"/>
    <property type="project" value="UniProtKB-KW"/>
</dbReference>
<dbReference type="InterPro" id="IPR036464">
    <property type="entry name" value="Rubisco_LSMT_subst-bd_sf"/>
</dbReference>
<dbReference type="SUPFAM" id="SSF82199">
    <property type="entry name" value="SET domain"/>
    <property type="match status" value="1"/>
</dbReference>
<evidence type="ECO:0000256" key="1">
    <source>
        <dbReference type="ARBA" id="ARBA00022603"/>
    </source>
</evidence>
<gene>
    <name evidence="5" type="ORF">THRCLA_07231</name>
</gene>
<sequence>MAEADRTKFTELLESNKGLQERKVKDDINDMDAWDVPTRLTRWLEANGAELEKLRIETYAPQVRGVHANDTFSSGDRVMLIPLKCLITVEMGKATEIGQKLLNIDFAAPKHIFLMMYLLTDMEIGNGSFFKPYYDSLPVTMENMPIFWSEEELIWLRGSHILNQIVERKAAIKRDYDLIVAVDPSFARFSLERFSWARMIVCSRNFGITINGVKTAALVPYADLLNHYRPRETSWTFDDDAGGFTITALTSIATGSQVYDSYGKKCNHRFLLNYGFAVQDNTEEDGRNPNEVMLPLQLFENESSDLFAKKTRYLHDSGVYSMHTRFSTCHADSNTREGLSFLRLIVATESEFNMLVMRTPAYAIPPVSFDNESRVIKHLAALATVQLFQYGTTIEQDEALLASQEYPLFSNRTQALFFIMGEKRVCIFYQQMAYDIAPLFLQPPQVIRAQVTEKYEPEDDVKSRYVDDVSAFLLSQHLE</sequence>
<dbReference type="STRING" id="74557.A0A1V9ZF32"/>
<dbReference type="Gene3D" id="3.90.1420.10">
    <property type="entry name" value="Rubisco LSMT, substrate-binding domain"/>
    <property type="match status" value="1"/>
</dbReference>